<keyword evidence="1" id="KW-0732">Signal</keyword>
<organism evidence="2 3">
    <name type="scientific">Massilia glaciei</name>
    <dbReference type="NCBI Taxonomy" id="1524097"/>
    <lineage>
        <taxon>Bacteria</taxon>
        <taxon>Pseudomonadati</taxon>
        <taxon>Pseudomonadota</taxon>
        <taxon>Betaproteobacteria</taxon>
        <taxon>Burkholderiales</taxon>
        <taxon>Oxalobacteraceae</taxon>
        <taxon>Telluria group</taxon>
        <taxon>Massilia</taxon>
    </lineage>
</organism>
<name>A0A2U2I5N7_9BURK</name>
<evidence type="ECO:0000256" key="1">
    <source>
        <dbReference type="SAM" id="SignalP"/>
    </source>
</evidence>
<dbReference type="PANTHER" id="PTHR37549:SF1">
    <property type="entry name" value="LIPOPROTEIN LPRI"/>
    <property type="match status" value="1"/>
</dbReference>
<evidence type="ECO:0008006" key="4">
    <source>
        <dbReference type="Google" id="ProtNLM"/>
    </source>
</evidence>
<feature type="chain" id="PRO_5015631252" description="DUF1311 domain-containing protein" evidence="1">
    <location>
        <begin position="26"/>
        <end position="229"/>
    </location>
</feature>
<dbReference type="RefSeq" id="WP_106756181.1">
    <property type="nucleotide sequence ID" value="NZ_PXWF02000050.1"/>
</dbReference>
<evidence type="ECO:0000313" key="2">
    <source>
        <dbReference type="EMBL" id="PWF55032.1"/>
    </source>
</evidence>
<reference evidence="2 3" key="1">
    <citation type="submission" date="2018-04" db="EMBL/GenBank/DDBJ databases">
        <title>Massilia violaceinigra sp. nov., a novel purple-pigmented bacterium isolated from Tianshan glacier, Xinjiang, China.</title>
        <authorList>
            <person name="Wang H."/>
        </authorList>
    </citation>
    <scope>NUCLEOTIDE SEQUENCE [LARGE SCALE GENOMIC DNA]</scope>
    <source>
        <strain evidence="2 3">B448-2</strain>
    </source>
</reference>
<feature type="signal peptide" evidence="1">
    <location>
        <begin position="1"/>
        <end position="25"/>
    </location>
</feature>
<comment type="caution">
    <text evidence="2">The sequence shown here is derived from an EMBL/GenBank/DDBJ whole genome shotgun (WGS) entry which is preliminary data.</text>
</comment>
<protein>
    <recommendedName>
        <fullName evidence="4">DUF1311 domain-containing protein</fullName>
    </recommendedName>
</protein>
<dbReference type="PANTHER" id="PTHR37549">
    <property type="entry name" value="LIPOPROTEIN LPRI"/>
    <property type="match status" value="1"/>
</dbReference>
<dbReference type="Proteomes" id="UP000241421">
    <property type="component" value="Unassembled WGS sequence"/>
</dbReference>
<proteinExistence type="predicted"/>
<dbReference type="AlphaFoldDB" id="A0A2U2I5N7"/>
<dbReference type="OrthoDB" id="5450120at2"/>
<dbReference type="GO" id="GO:0005576">
    <property type="term" value="C:extracellular region"/>
    <property type="evidence" value="ECO:0007669"/>
    <property type="project" value="TreeGrafter"/>
</dbReference>
<dbReference type="EMBL" id="PXWF02000050">
    <property type="protein sequence ID" value="PWF55032.1"/>
    <property type="molecule type" value="Genomic_DNA"/>
</dbReference>
<sequence>MNLPRSGHKRTLALLFLLASGMAQSASFDCAKARSDTEKRICADPAVSRLDSELALVYRDTMAGVAHKGALKGWQKQWLWSTRDDCADAACLGLAYAARIAELRGHTRAGAAAGGVSGRYERHYRNKPDKTATIDVFALPGNRVRVLGSAHWQSANPDNVNIGDISGVATLDKKVLRYRDGNGDREGEIGCMLTLTFAGDALTVSDDNRRCGGHNVTFDGAYRRASGSK</sequence>
<evidence type="ECO:0000313" key="3">
    <source>
        <dbReference type="Proteomes" id="UP000241421"/>
    </source>
</evidence>
<accession>A0A2U2I5N7</accession>
<dbReference type="InterPro" id="IPR052755">
    <property type="entry name" value="Lysozyme_Inhibitor_LprI"/>
</dbReference>
<gene>
    <name evidence="2" type="ORF">C7C56_003890</name>
</gene>
<keyword evidence="3" id="KW-1185">Reference proteome</keyword>